<keyword evidence="2 7" id="KW-0812">Transmembrane</keyword>
<evidence type="ECO:0000256" key="1">
    <source>
        <dbReference type="ARBA" id="ARBA00004141"/>
    </source>
</evidence>
<evidence type="ECO:0000313" key="10">
    <source>
        <dbReference type="Proteomes" id="UP000002669"/>
    </source>
</evidence>
<feature type="compositionally biased region" description="Polar residues" evidence="6">
    <location>
        <begin position="321"/>
        <end position="337"/>
    </location>
</feature>
<keyword evidence="3 7" id="KW-1133">Transmembrane helix</keyword>
<dbReference type="OrthoDB" id="4170254at2759"/>
<feature type="transmembrane region" description="Helical" evidence="7">
    <location>
        <begin position="134"/>
        <end position="163"/>
    </location>
</feature>
<evidence type="ECO:0000313" key="9">
    <source>
        <dbReference type="EMBL" id="EFR01492.1"/>
    </source>
</evidence>
<dbReference type="GeneID" id="10029614"/>
<feature type="transmembrane region" description="Helical" evidence="7">
    <location>
        <begin position="214"/>
        <end position="234"/>
    </location>
</feature>
<evidence type="ECO:0000259" key="8">
    <source>
        <dbReference type="Pfam" id="PF20684"/>
    </source>
</evidence>
<feature type="transmembrane region" description="Helical" evidence="7">
    <location>
        <begin position="183"/>
        <end position="202"/>
    </location>
</feature>
<dbReference type="Proteomes" id="UP000002669">
    <property type="component" value="Unassembled WGS sequence"/>
</dbReference>
<evidence type="ECO:0000256" key="5">
    <source>
        <dbReference type="ARBA" id="ARBA00038359"/>
    </source>
</evidence>
<feature type="region of interest" description="Disordered" evidence="6">
    <location>
        <begin position="316"/>
        <end position="337"/>
    </location>
</feature>
<dbReference type="VEuPathDB" id="FungiDB:MGYG_04500"/>
<dbReference type="AlphaFoldDB" id="E4UTE7"/>
<keyword evidence="4 7" id="KW-0472">Membrane</keyword>
<feature type="domain" description="Rhodopsin" evidence="8">
    <location>
        <begin position="38"/>
        <end position="278"/>
    </location>
</feature>
<proteinExistence type="inferred from homology"/>
<comment type="similarity">
    <text evidence="5">Belongs to the SAT4 family.</text>
</comment>
<dbReference type="PANTHER" id="PTHR33048:SF47">
    <property type="entry name" value="INTEGRAL MEMBRANE PROTEIN-RELATED"/>
    <property type="match status" value="1"/>
</dbReference>
<protein>
    <recommendedName>
        <fullName evidence="8">Rhodopsin domain-containing protein</fullName>
    </recommendedName>
</protein>
<dbReference type="PANTHER" id="PTHR33048">
    <property type="entry name" value="PTH11-LIKE INTEGRAL MEMBRANE PROTEIN (AFU_ORTHOLOGUE AFUA_5G11245)"/>
    <property type="match status" value="1"/>
</dbReference>
<feature type="transmembrane region" description="Helical" evidence="7">
    <location>
        <begin position="20"/>
        <end position="40"/>
    </location>
</feature>
<comment type="subcellular location">
    <subcellularLocation>
        <location evidence="1">Membrane</location>
        <topology evidence="1">Multi-pass membrane protein</topology>
    </subcellularLocation>
</comment>
<feature type="transmembrane region" description="Helical" evidence="7">
    <location>
        <begin position="52"/>
        <end position="76"/>
    </location>
</feature>
<dbReference type="STRING" id="535722.E4UTE7"/>
<dbReference type="EMBL" id="DS989824">
    <property type="protein sequence ID" value="EFR01492.1"/>
    <property type="molecule type" value="Genomic_DNA"/>
</dbReference>
<sequence length="370" mass="41157">MSLDFTPPAGIDLSESRQPQLYAAFISTFCLAVVAVALRLKCRLGHLRPGLWWDDYMICASLLMTAGNFVAMVIWIPRGLGKHIYPYGLKGFGDFFLNLFVIEILYTLSICFTKYSILLFYWRIFNATSIRIPIYIIASLVTGWGIGVIGTTIFQCLPIQGFWDKTIPAVCGVDVNSFFIGNAVPNIVTDWALLLLPLPYIWRLHRNTVQKLAIYATFLLGGFICIISIIRLTIMLEAYKVPSIDVTWVFIGPSTWTAVETNIGVVSACLPSLRPLLRHFGGSTEQKPSYNPREGQGFSGGSGYSYGSAWAKKSPYHRNGTDNTTTTEGYSSDQNLTEINVRTSVDVRGEEIMSNNAGYNTARYNSNAQP</sequence>
<evidence type="ECO:0000256" key="4">
    <source>
        <dbReference type="ARBA" id="ARBA00023136"/>
    </source>
</evidence>
<gene>
    <name evidence="9" type="ORF">MGYG_04500</name>
</gene>
<organism evidence="10">
    <name type="scientific">Arthroderma gypseum (strain ATCC MYA-4604 / CBS 118893)</name>
    <name type="common">Microsporum gypseum</name>
    <dbReference type="NCBI Taxonomy" id="535722"/>
    <lineage>
        <taxon>Eukaryota</taxon>
        <taxon>Fungi</taxon>
        <taxon>Dikarya</taxon>
        <taxon>Ascomycota</taxon>
        <taxon>Pezizomycotina</taxon>
        <taxon>Eurotiomycetes</taxon>
        <taxon>Eurotiomycetidae</taxon>
        <taxon>Onygenales</taxon>
        <taxon>Arthrodermataceae</taxon>
        <taxon>Nannizzia</taxon>
    </lineage>
</organism>
<evidence type="ECO:0000256" key="7">
    <source>
        <dbReference type="SAM" id="Phobius"/>
    </source>
</evidence>
<evidence type="ECO:0000256" key="6">
    <source>
        <dbReference type="SAM" id="MobiDB-lite"/>
    </source>
</evidence>
<dbReference type="HOGENOM" id="CLU_028200_0_0_1"/>
<dbReference type="RefSeq" id="XP_003174322.1">
    <property type="nucleotide sequence ID" value="XM_003174274.1"/>
</dbReference>
<feature type="transmembrane region" description="Helical" evidence="7">
    <location>
        <begin position="96"/>
        <end position="122"/>
    </location>
</feature>
<dbReference type="InParanoid" id="E4UTE7"/>
<dbReference type="InterPro" id="IPR049326">
    <property type="entry name" value="Rhodopsin_dom_fungi"/>
</dbReference>
<reference evidence="10" key="1">
    <citation type="journal article" date="2012" name="MBio">
        <title>Comparative genome analysis of Trichophyton rubrum and related dermatophytes reveals candidate genes involved in infection.</title>
        <authorList>
            <person name="Martinez D.A."/>
            <person name="Oliver B.G."/>
            <person name="Graeser Y."/>
            <person name="Goldberg J.M."/>
            <person name="Li W."/>
            <person name="Martinez-Rossi N.M."/>
            <person name="Monod M."/>
            <person name="Shelest E."/>
            <person name="Barton R.C."/>
            <person name="Birch E."/>
            <person name="Brakhage A.A."/>
            <person name="Chen Z."/>
            <person name="Gurr S.J."/>
            <person name="Heiman D."/>
            <person name="Heitman J."/>
            <person name="Kosti I."/>
            <person name="Rossi A."/>
            <person name="Saif S."/>
            <person name="Samalova M."/>
            <person name="Saunders C.W."/>
            <person name="Shea T."/>
            <person name="Summerbell R.C."/>
            <person name="Xu J."/>
            <person name="Young S."/>
            <person name="Zeng Q."/>
            <person name="Birren B.W."/>
            <person name="Cuomo C.A."/>
            <person name="White T.C."/>
        </authorList>
    </citation>
    <scope>NUCLEOTIDE SEQUENCE [LARGE SCALE GENOMIC DNA]</scope>
    <source>
        <strain evidence="10">ATCC MYA-4604 / CBS 118893</strain>
    </source>
</reference>
<accession>E4UTE7</accession>
<evidence type="ECO:0000256" key="2">
    <source>
        <dbReference type="ARBA" id="ARBA00022692"/>
    </source>
</evidence>
<keyword evidence="10" id="KW-1185">Reference proteome</keyword>
<dbReference type="GO" id="GO:0016020">
    <property type="term" value="C:membrane"/>
    <property type="evidence" value="ECO:0007669"/>
    <property type="project" value="UniProtKB-SubCell"/>
</dbReference>
<evidence type="ECO:0000256" key="3">
    <source>
        <dbReference type="ARBA" id="ARBA00022989"/>
    </source>
</evidence>
<dbReference type="InterPro" id="IPR052337">
    <property type="entry name" value="SAT4-like"/>
</dbReference>
<dbReference type="eggNOG" id="ENOG502SNA9">
    <property type="taxonomic scope" value="Eukaryota"/>
</dbReference>
<name>E4UTE7_ARTGP</name>
<dbReference type="OMA" id="AGNFVAM"/>
<dbReference type="Pfam" id="PF20684">
    <property type="entry name" value="Fung_rhodopsin"/>
    <property type="match status" value="1"/>
</dbReference>